<evidence type="ECO:0000313" key="5">
    <source>
        <dbReference type="Proteomes" id="UP001403385"/>
    </source>
</evidence>
<keyword evidence="1" id="KW-0560">Oxidoreductase</keyword>
<feature type="domain" description="Alcohol dehydrogenase-like C-terminal" evidence="2">
    <location>
        <begin position="171"/>
        <end position="298"/>
    </location>
</feature>
<evidence type="ECO:0000256" key="1">
    <source>
        <dbReference type="ARBA" id="ARBA00023002"/>
    </source>
</evidence>
<accession>A0AAW9S6W1</accession>
<dbReference type="Proteomes" id="UP001403385">
    <property type="component" value="Unassembled WGS sequence"/>
</dbReference>
<dbReference type="InterPro" id="IPR011032">
    <property type="entry name" value="GroES-like_sf"/>
</dbReference>
<sequence length="338" mass="37238">MKTIRLKQPGQFEWLDLEQQLTLQENEALVKVHRIGVCGTDIHAYAGKQPFFSYPRILGHELGVEVIEVPENSFAIHPGDFCAVEPYLNCGKCSACQRNKPNCCENIQVMGVHTDGGMREYVKVPIHKLHPSKKLSLEQLALVETLGIGAHAVSRAGVSSEDVVLVIGAGPIGLSAIEFVKIAGAEVVVMDISEDRLGFCRQVLGVQNTVNASYEPVEQLKSVLGGELPTVVLDATGNPKSMMGAFEYVAFGGRMVYVGLFQGDITFHDPYFHKKELTLMGSRNALPQDFKNIIGWMEEGRLDTRPWITHQASFEDTLQAFPAWTQPANNVIKAMICL</sequence>
<dbReference type="PANTHER" id="PTHR43401:SF3">
    <property type="entry name" value="L-GALACTONATE-5-DEHYDROGENASE"/>
    <property type="match status" value="1"/>
</dbReference>
<dbReference type="Pfam" id="PF00107">
    <property type="entry name" value="ADH_zinc_N"/>
    <property type="match status" value="1"/>
</dbReference>
<dbReference type="CDD" id="cd08261">
    <property type="entry name" value="Zn_ADH7"/>
    <property type="match status" value="1"/>
</dbReference>
<evidence type="ECO:0000259" key="2">
    <source>
        <dbReference type="Pfam" id="PF00107"/>
    </source>
</evidence>
<dbReference type="Gene3D" id="3.40.50.720">
    <property type="entry name" value="NAD(P)-binding Rossmann-like Domain"/>
    <property type="match status" value="1"/>
</dbReference>
<name>A0AAW9S6W1_9BACT</name>
<feature type="domain" description="Alcohol dehydrogenase-like N-terminal" evidence="3">
    <location>
        <begin position="25"/>
        <end position="131"/>
    </location>
</feature>
<reference evidence="4 5" key="1">
    <citation type="submission" date="2024-04" db="EMBL/GenBank/DDBJ databases">
        <title>Novel genus in family Flammeovirgaceae.</title>
        <authorList>
            <person name="Nguyen T.H."/>
            <person name="Vuong T.Q."/>
            <person name="Le H."/>
            <person name="Kim S.-G."/>
        </authorList>
    </citation>
    <scope>NUCLEOTIDE SEQUENCE [LARGE SCALE GENOMIC DNA]</scope>
    <source>
        <strain evidence="4 5">JCM 23209</strain>
    </source>
</reference>
<protein>
    <submittedName>
        <fullName evidence="4">Zinc-binding alcohol dehydrogenase family protein</fullName>
    </submittedName>
</protein>
<dbReference type="AlphaFoldDB" id="A0AAW9S6W1"/>
<evidence type="ECO:0000259" key="3">
    <source>
        <dbReference type="Pfam" id="PF08240"/>
    </source>
</evidence>
<dbReference type="InterPro" id="IPR013149">
    <property type="entry name" value="ADH-like_C"/>
</dbReference>
<proteinExistence type="predicted"/>
<dbReference type="InterPro" id="IPR050129">
    <property type="entry name" value="Zn_alcohol_dh"/>
</dbReference>
<dbReference type="Pfam" id="PF08240">
    <property type="entry name" value="ADH_N"/>
    <property type="match status" value="1"/>
</dbReference>
<evidence type="ECO:0000313" key="4">
    <source>
        <dbReference type="EMBL" id="MEN7547445.1"/>
    </source>
</evidence>
<comment type="caution">
    <text evidence="4">The sequence shown here is derived from an EMBL/GenBank/DDBJ whole genome shotgun (WGS) entry which is preliminary data.</text>
</comment>
<dbReference type="SUPFAM" id="SSF51735">
    <property type="entry name" value="NAD(P)-binding Rossmann-fold domains"/>
    <property type="match status" value="1"/>
</dbReference>
<dbReference type="GO" id="GO:0016491">
    <property type="term" value="F:oxidoreductase activity"/>
    <property type="evidence" value="ECO:0007669"/>
    <property type="project" value="UniProtKB-KW"/>
</dbReference>
<dbReference type="PANTHER" id="PTHR43401">
    <property type="entry name" value="L-THREONINE 3-DEHYDROGENASE"/>
    <property type="match status" value="1"/>
</dbReference>
<keyword evidence="5" id="KW-1185">Reference proteome</keyword>
<dbReference type="EMBL" id="JBDKWZ010000003">
    <property type="protein sequence ID" value="MEN7547445.1"/>
    <property type="molecule type" value="Genomic_DNA"/>
</dbReference>
<dbReference type="InterPro" id="IPR036291">
    <property type="entry name" value="NAD(P)-bd_dom_sf"/>
</dbReference>
<organism evidence="4 5">
    <name type="scientific">Rapidithrix thailandica</name>
    <dbReference type="NCBI Taxonomy" id="413964"/>
    <lineage>
        <taxon>Bacteria</taxon>
        <taxon>Pseudomonadati</taxon>
        <taxon>Bacteroidota</taxon>
        <taxon>Cytophagia</taxon>
        <taxon>Cytophagales</taxon>
        <taxon>Flammeovirgaceae</taxon>
        <taxon>Rapidithrix</taxon>
    </lineage>
</organism>
<dbReference type="SUPFAM" id="SSF50129">
    <property type="entry name" value="GroES-like"/>
    <property type="match status" value="1"/>
</dbReference>
<dbReference type="RefSeq" id="WP_346820233.1">
    <property type="nucleotide sequence ID" value="NZ_JBDKWZ010000003.1"/>
</dbReference>
<gene>
    <name evidence="4" type="ORF">AAG747_05980</name>
</gene>
<dbReference type="Gene3D" id="3.90.180.10">
    <property type="entry name" value="Medium-chain alcohol dehydrogenases, catalytic domain"/>
    <property type="match status" value="1"/>
</dbReference>
<dbReference type="InterPro" id="IPR013154">
    <property type="entry name" value="ADH-like_N"/>
</dbReference>